<gene>
    <name evidence="2" type="ORF">FHR92_003259</name>
</gene>
<evidence type="ECO:0000259" key="1">
    <source>
        <dbReference type="Pfam" id="PF00535"/>
    </source>
</evidence>
<sequence length="482" mass="56971">MILKYEGVYYENNDNCQVTMDQLYRQLLELRTKEIVPFSNYDAFNINHVVLFINITEETDLKAVVFLCNQFNYPFEFIISEKVRSVLVENELENLLKNTQIHVHERFTYNGEYYLVKNDSNFKKMTTAVIIASYNYGSFLIEAIESVLRQTFLPDEILITDDCSEDNTQEIASIYVEKYPDLIKFNRNPTNLGIVQNFNKAVSLTKSDYICFLGADNRFRSDYIERTSEILDYNPRIGIAYTDFALFGPRARIVYDSFNEEWKGSIKYNEFYIINFPEFDTNAIETIKEGKNFIHGSSMYRREAFEEVGGYLQESTVPEDFNLFSRMISQGWFAKKVNQPLLEYRQHSRDQANNKMISYAELAFYKDAYKKSNMLIEDKEKYINWLENTNGGKDKGIQWLENQLLERDEGIEWLKAQLKEKDEGIEWLKTQLKEKDEGIEWLKAQLKEKDEGIEWLKAQLKEKDEGIEWLEGELENRNNDMK</sequence>
<reference evidence="2 3" key="1">
    <citation type="submission" date="2020-08" db="EMBL/GenBank/DDBJ databases">
        <title>Genomic Encyclopedia of Type Strains, Phase III (KMG-III): the genomes of soil and plant-associated and newly described type strains.</title>
        <authorList>
            <person name="Whitman W."/>
        </authorList>
    </citation>
    <scope>NUCLEOTIDE SEQUENCE [LARGE SCALE GENOMIC DNA]</scope>
    <source>
        <strain evidence="2 3">CECT 8693</strain>
    </source>
</reference>
<dbReference type="SUPFAM" id="SSF53448">
    <property type="entry name" value="Nucleotide-diphospho-sugar transferases"/>
    <property type="match status" value="1"/>
</dbReference>
<dbReference type="Pfam" id="PF00535">
    <property type="entry name" value="Glycos_transf_2"/>
    <property type="match status" value="1"/>
</dbReference>
<dbReference type="Gene3D" id="3.90.550.10">
    <property type="entry name" value="Spore Coat Polysaccharide Biosynthesis Protein SpsA, Chain A"/>
    <property type="match status" value="1"/>
</dbReference>
<accession>A0A7W3XSQ3</accession>
<dbReference type="InterPro" id="IPR050834">
    <property type="entry name" value="Glycosyltransf_2"/>
</dbReference>
<keyword evidence="3" id="KW-1185">Reference proteome</keyword>
<evidence type="ECO:0000313" key="2">
    <source>
        <dbReference type="EMBL" id="MBA9086779.1"/>
    </source>
</evidence>
<dbReference type="RefSeq" id="WP_182537174.1">
    <property type="nucleotide sequence ID" value="NZ_JACJIP010000022.1"/>
</dbReference>
<evidence type="ECO:0000313" key="3">
    <source>
        <dbReference type="Proteomes" id="UP000567067"/>
    </source>
</evidence>
<dbReference type="PANTHER" id="PTHR43685">
    <property type="entry name" value="GLYCOSYLTRANSFERASE"/>
    <property type="match status" value="1"/>
</dbReference>
<name>A0A7W3XSQ3_9BACL</name>
<dbReference type="EMBL" id="JACJIP010000022">
    <property type="protein sequence ID" value="MBA9086779.1"/>
    <property type="molecule type" value="Genomic_DNA"/>
</dbReference>
<protein>
    <submittedName>
        <fullName evidence="2">Glycosyltransferase involved in cell wall biosynthesis</fullName>
    </submittedName>
</protein>
<keyword evidence="2" id="KW-0808">Transferase</keyword>
<dbReference type="Proteomes" id="UP000567067">
    <property type="component" value="Unassembled WGS sequence"/>
</dbReference>
<organism evidence="2 3">
    <name type="scientific">Fontibacillus solani</name>
    <dbReference type="NCBI Taxonomy" id="1572857"/>
    <lineage>
        <taxon>Bacteria</taxon>
        <taxon>Bacillati</taxon>
        <taxon>Bacillota</taxon>
        <taxon>Bacilli</taxon>
        <taxon>Bacillales</taxon>
        <taxon>Paenibacillaceae</taxon>
        <taxon>Fontibacillus</taxon>
    </lineage>
</organism>
<feature type="domain" description="Glycosyltransferase 2-like" evidence="1">
    <location>
        <begin position="129"/>
        <end position="308"/>
    </location>
</feature>
<dbReference type="InterPro" id="IPR029044">
    <property type="entry name" value="Nucleotide-diphossugar_trans"/>
</dbReference>
<proteinExistence type="predicted"/>
<dbReference type="GO" id="GO:0016740">
    <property type="term" value="F:transferase activity"/>
    <property type="evidence" value="ECO:0007669"/>
    <property type="project" value="UniProtKB-KW"/>
</dbReference>
<dbReference type="PANTHER" id="PTHR43685:SF2">
    <property type="entry name" value="GLYCOSYLTRANSFERASE 2-LIKE DOMAIN-CONTAINING PROTEIN"/>
    <property type="match status" value="1"/>
</dbReference>
<dbReference type="AlphaFoldDB" id="A0A7W3XSQ3"/>
<comment type="caution">
    <text evidence="2">The sequence shown here is derived from an EMBL/GenBank/DDBJ whole genome shotgun (WGS) entry which is preliminary data.</text>
</comment>
<dbReference type="InterPro" id="IPR001173">
    <property type="entry name" value="Glyco_trans_2-like"/>
</dbReference>
<dbReference type="Gene3D" id="1.20.5.730">
    <property type="entry name" value="Single helix bin"/>
    <property type="match status" value="1"/>
</dbReference>